<dbReference type="AlphaFoldDB" id="A0A414FJA7"/>
<protein>
    <submittedName>
        <fullName evidence="7">DNA repair helicase</fullName>
    </submittedName>
</protein>
<dbReference type="Proteomes" id="UP000284361">
    <property type="component" value="Unassembled WGS sequence"/>
</dbReference>
<evidence type="ECO:0000259" key="5">
    <source>
        <dbReference type="PROSITE" id="PS51192"/>
    </source>
</evidence>
<feature type="domain" description="Helicase C-terminal" evidence="6">
    <location>
        <begin position="543"/>
        <end position="701"/>
    </location>
</feature>
<dbReference type="SUPFAM" id="SSF52540">
    <property type="entry name" value="P-loop containing nucleoside triphosphate hydrolases"/>
    <property type="match status" value="2"/>
</dbReference>
<dbReference type="PROSITE" id="PS51192">
    <property type="entry name" value="HELICASE_ATP_BIND_1"/>
    <property type="match status" value="1"/>
</dbReference>
<evidence type="ECO:0000256" key="1">
    <source>
        <dbReference type="ARBA" id="ARBA00022741"/>
    </source>
</evidence>
<dbReference type="RefSeq" id="WP_118166162.1">
    <property type="nucleotide sequence ID" value="NZ_QSJG01000047.1"/>
</dbReference>
<comment type="caution">
    <text evidence="7">The sequence shown here is derived from an EMBL/GenBank/DDBJ whole genome shotgun (WGS) entry which is preliminary data.</text>
</comment>
<dbReference type="SMART" id="SM00487">
    <property type="entry name" value="DEXDc"/>
    <property type="match status" value="1"/>
</dbReference>
<dbReference type="Gene3D" id="3.40.50.300">
    <property type="entry name" value="P-loop containing nucleotide triphosphate hydrolases"/>
    <property type="match status" value="2"/>
</dbReference>
<dbReference type="GO" id="GO:0004386">
    <property type="term" value="F:helicase activity"/>
    <property type="evidence" value="ECO:0007669"/>
    <property type="project" value="UniProtKB-KW"/>
</dbReference>
<keyword evidence="2" id="KW-0378">Hydrolase</keyword>
<dbReference type="Pfam" id="PF00271">
    <property type="entry name" value="Helicase_C"/>
    <property type="match status" value="1"/>
</dbReference>
<evidence type="ECO:0000256" key="2">
    <source>
        <dbReference type="ARBA" id="ARBA00022801"/>
    </source>
</evidence>
<keyword evidence="4" id="KW-0067">ATP-binding</keyword>
<dbReference type="SMART" id="SM00490">
    <property type="entry name" value="HELICc"/>
    <property type="match status" value="1"/>
</dbReference>
<evidence type="ECO:0000256" key="4">
    <source>
        <dbReference type="ARBA" id="ARBA00022840"/>
    </source>
</evidence>
<dbReference type="GO" id="GO:0016787">
    <property type="term" value="F:hydrolase activity"/>
    <property type="evidence" value="ECO:0007669"/>
    <property type="project" value="UniProtKB-KW"/>
</dbReference>
<accession>A0A414FJA7</accession>
<proteinExistence type="predicted"/>
<organism evidence="7 8">
    <name type="scientific">Phocaeicola plebeius</name>
    <dbReference type="NCBI Taxonomy" id="310297"/>
    <lineage>
        <taxon>Bacteria</taxon>
        <taxon>Pseudomonadati</taxon>
        <taxon>Bacteroidota</taxon>
        <taxon>Bacteroidia</taxon>
        <taxon>Bacteroidales</taxon>
        <taxon>Bacteroidaceae</taxon>
        <taxon>Phocaeicola</taxon>
    </lineage>
</organism>
<sequence length="730" mass="83607">MLRDVVWSDDGMYKVGDVYNPERFFSDALNNSSEFDLQLGYFSSATISVLATAFASFISKGGKIRLVINQIVSSKDKESITKGLGETPIDCVDLSDFELLRGTFDEYQEQFFNCLAFMIRDKTIDIRIIKPKLTNGIAHTKSGQFRDGDSVTSFIGSANFTLGGLFTNLEEIKIDRSDSLDKMTQKRIRNQKKDFDAIMAREKKDIEYLSPDALIAAIRTYSDVKDIDELLDVELKLKEIKKGKAVSIVKDMNVPSFPFDEPREYQKLAFESWKKNKQKGLFAMATGTGKTITSLNCLLEIYKHSGYYKALILVPTITLVEQWEKECRKFHFNKIIKVSSKNNNWKEEVAKIKIGERLSSTGKENSYIIISTYSSFAKERTFYDLNDFPKGQLLLIADEVHNMGSKLIMKRLPEIKYLRRIGLSATPDRQYDEEGNSAINSFLGVKDSYTFEYSMEEAIRNGVLCRYCYYPHLVRLTDDEMAEYVVLSEKIAKYYSANQNSLIKSDPILTALLLKRKRIIHKAVNKKIVFKNILEEHYRIKGNLKYSLVYVPEGEEPESESDIFDTKDVIGVDEFTDSLIDQYTMIVRNIDERITVRKFTSQSSDRDNMIKDFADGKIDVLTSMKCLDEGVDVPRSELAIFCASTGNPRQFIQRRGRILRKHPDKHMAIIHDLVVAPEVQMGTASFNLEKSLLSNELRRVKNFALLSENSIDSVTELDDVMRYYGLSMFN</sequence>
<dbReference type="GO" id="GO:0003677">
    <property type="term" value="F:DNA binding"/>
    <property type="evidence" value="ECO:0007669"/>
    <property type="project" value="InterPro"/>
</dbReference>
<evidence type="ECO:0000313" key="8">
    <source>
        <dbReference type="Proteomes" id="UP000284361"/>
    </source>
</evidence>
<dbReference type="PANTHER" id="PTHR11274">
    <property type="entry name" value="RAD25/XP-B DNA REPAIR HELICASE"/>
    <property type="match status" value="1"/>
</dbReference>
<feature type="domain" description="Helicase ATP-binding" evidence="5">
    <location>
        <begin position="271"/>
        <end position="445"/>
    </location>
</feature>
<gene>
    <name evidence="7" type="ORF">DW789_14925</name>
</gene>
<dbReference type="GO" id="GO:0005524">
    <property type="term" value="F:ATP binding"/>
    <property type="evidence" value="ECO:0007669"/>
    <property type="project" value="UniProtKB-KW"/>
</dbReference>
<keyword evidence="1" id="KW-0547">Nucleotide-binding</keyword>
<dbReference type="InterPro" id="IPR050615">
    <property type="entry name" value="ATP-dep_DNA_Helicase"/>
</dbReference>
<dbReference type="Pfam" id="PF04851">
    <property type="entry name" value="ResIII"/>
    <property type="match status" value="1"/>
</dbReference>
<dbReference type="EMBL" id="QSJG01000047">
    <property type="protein sequence ID" value="RHD48207.1"/>
    <property type="molecule type" value="Genomic_DNA"/>
</dbReference>
<dbReference type="PROSITE" id="PS51194">
    <property type="entry name" value="HELICASE_CTER"/>
    <property type="match status" value="1"/>
</dbReference>
<evidence type="ECO:0000256" key="3">
    <source>
        <dbReference type="ARBA" id="ARBA00022806"/>
    </source>
</evidence>
<dbReference type="CDD" id="cd17926">
    <property type="entry name" value="DEXHc_RE"/>
    <property type="match status" value="1"/>
</dbReference>
<dbReference type="InterPro" id="IPR001650">
    <property type="entry name" value="Helicase_C-like"/>
</dbReference>
<dbReference type="InterPro" id="IPR027417">
    <property type="entry name" value="P-loop_NTPase"/>
</dbReference>
<dbReference type="InterPro" id="IPR006935">
    <property type="entry name" value="Helicase/UvrB_N"/>
</dbReference>
<dbReference type="PANTHER" id="PTHR11274:SF0">
    <property type="entry name" value="GENERAL TRANSCRIPTION AND DNA REPAIR FACTOR IIH HELICASE SUBUNIT XPB"/>
    <property type="match status" value="1"/>
</dbReference>
<evidence type="ECO:0000259" key="6">
    <source>
        <dbReference type="PROSITE" id="PS51194"/>
    </source>
</evidence>
<keyword evidence="3 7" id="KW-0347">Helicase</keyword>
<dbReference type="Gene3D" id="3.30.870.10">
    <property type="entry name" value="Endonuclease Chain A"/>
    <property type="match status" value="1"/>
</dbReference>
<dbReference type="InterPro" id="IPR014001">
    <property type="entry name" value="Helicase_ATP-bd"/>
</dbReference>
<name>A0A414FJA7_9BACT</name>
<reference evidence="7 8" key="1">
    <citation type="submission" date="2018-08" db="EMBL/GenBank/DDBJ databases">
        <title>A genome reference for cultivated species of the human gut microbiota.</title>
        <authorList>
            <person name="Zou Y."/>
            <person name="Xue W."/>
            <person name="Luo G."/>
        </authorList>
    </citation>
    <scope>NUCLEOTIDE SEQUENCE [LARGE SCALE GENOMIC DNA]</scope>
    <source>
        <strain evidence="7 8">AM31-10</strain>
    </source>
</reference>
<evidence type="ECO:0000313" key="7">
    <source>
        <dbReference type="EMBL" id="RHD48207.1"/>
    </source>
</evidence>